<feature type="transmembrane region" description="Helical" evidence="2">
    <location>
        <begin position="352"/>
        <end position="372"/>
    </location>
</feature>
<protein>
    <submittedName>
        <fullName evidence="3">Uncharacterized protein</fullName>
    </submittedName>
</protein>
<feature type="region of interest" description="Disordered" evidence="1">
    <location>
        <begin position="67"/>
        <end position="97"/>
    </location>
</feature>
<dbReference type="Proteomes" id="UP001221898">
    <property type="component" value="Unassembled WGS sequence"/>
</dbReference>
<feature type="transmembrane region" description="Helical" evidence="2">
    <location>
        <begin position="141"/>
        <end position="162"/>
    </location>
</feature>
<sequence length="388" mass="44267">MKPNASNTGEACSTPQMIPVVLREVRQRRCLRREAAKENLYGTPQKGHNLTPRLHPVTPLISRTQANLISSSESSRRELDKAVSPNLANLRMTPGPSLQERQRQLQEKHQRAKECLDQLAIGGGVSLWPEMDRMRLTAQEGATLGMGCVTVACSIFLVFRYLHGSLLLSMHRYTVEVSGFSTAHPVHRNSQSALNHTLLTWHTHFLQLQDGIKKQFETQLLQAHATYLLYLLLYISAIGTLLYYLADNVIQKSSLTPRRIKIWVLLLVATATWTLLMLRLLVWYQRLENVIEEAVRRFQDELAHLATVDLNLKMYHNIATYWRTRCLPPLSRGTLSVFGVVPVRDVFFYLQYYSVPVLTALCTPILKLLLALKEMYIDPGREIPLSKN</sequence>
<dbReference type="AlphaFoldDB" id="A0AAD7WZL2"/>
<dbReference type="EMBL" id="JAINUG010000014">
    <property type="protein sequence ID" value="KAJ8413969.1"/>
    <property type="molecule type" value="Genomic_DNA"/>
</dbReference>
<organism evidence="3 4">
    <name type="scientific">Aldrovandia affinis</name>
    <dbReference type="NCBI Taxonomy" id="143900"/>
    <lineage>
        <taxon>Eukaryota</taxon>
        <taxon>Metazoa</taxon>
        <taxon>Chordata</taxon>
        <taxon>Craniata</taxon>
        <taxon>Vertebrata</taxon>
        <taxon>Euteleostomi</taxon>
        <taxon>Actinopterygii</taxon>
        <taxon>Neopterygii</taxon>
        <taxon>Teleostei</taxon>
        <taxon>Notacanthiformes</taxon>
        <taxon>Halosauridae</taxon>
        <taxon>Aldrovandia</taxon>
    </lineage>
</organism>
<name>A0AAD7WZL2_9TELE</name>
<evidence type="ECO:0000313" key="4">
    <source>
        <dbReference type="Proteomes" id="UP001221898"/>
    </source>
</evidence>
<evidence type="ECO:0000256" key="2">
    <source>
        <dbReference type="SAM" id="Phobius"/>
    </source>
</evidence>
<reference evidence="3" key="1">
    <citation type="journal article" date="2023" name="Science">
        <title>Genome structures resolve the early diversification of teleost fishes.</title>
        <authorList>
            <person name="Parey E."/>
            <person name="Louis A."/>
            <person name="Montfort J."/>
            <person name="Bouchez O."/>
            <person name="Roques C."/>
            <person name="Iampietro C."/>
            <person name="Lluch J."/>
            <person name="Castinel A."/>
            <person name="Donnadieu C."/>
            <person name="Desvignes T."/>
            <person name="Floi Bucao C."/>
            <person name="Jouanno E."/>
            <person name="Wen M."/>
            <person name="Mejri S."/>
            <person name="Dirks R."/>
            <person name="Jansen H."/>
            <person name="Henkel C."/>
            <person name="Chen W.J."/>
            <person name="Zahm M."/>
            <person name="Cabau C."/>
            <person name="Klopp C."/>
            <person name="Thompson A.W."/>
            <person name="Robinson-Rechavi M."/>
            <person name="Braasch I."/>
            <person name="Lecointre G."/>
            <person name="Bobe J."/>
            <person name="Postlethwait J.H."/>
            <person name="Berthelot C."/>
            <person name="Roest Crollius H."/>
            <person name="Guiguen Y."/>
        </authorList>
    </citation>
    <scope>NUCLEOTIDE SEQUENCE</scope>
    <source>
        <strain evidence="3">NC1722</strain>
    </source>
</reference>
<feature type="transmembrane region" description="Helical" evidence="2">
    <location>
        <begin position="227"/>
        <end position="250"/>
    </location>
</feature>
<keyword evidence="2" id="KW-0812">Transmembrane</keyword>
<keyword evidence="4" id="KW-1185">Reference proteome</keyword>
<keyword evidence="2" id="KW-0472">Membrane</keyword>
<keyword evidence="2" id="KW-1133">Transmembrane helix</keyword>
<feature type="transmembrane region" description="Helical" evidence="2">
    <location>
        <begin position="262"/>
        <end position="284"/>
    </location>
</feature>
<accession>A0AAD7WZL2</accession>
<proteinExistence type="predicted"/>
<evidence type="ECO:0000313" key="3">
    <source>
        <dbReference type="EMBL" id="KAJ8413969.1"/>
    </source>
</evidence>
<comment type="caution">
    <text evidence="3">The sequence shown here is derived from an EMBL/GenBank/DDBJ whole genome shotgun (WGS) entry which is preliminary data.</text>
</comment>
<evidence type="ECO:0000256" key="1">
    <source>
        <dbReference type="SAM" id="MobiDB-lite"/>
    </source>
</evidence>
<gene>
    <name evidence="3" type="ORF">AAFF_G00065670</name>
</gene>